<feature type="domain" description="Zinc finger DksA/TraR C4-type" evidence="5">
    <location>
        <begin position="164"/>
        <end position="200"/>
    </location>
</feature>
<dbReference type="InterPro" id="IPR003814">
    <property type="entry name" value="FmdEsu_dom"/>
</dbReference>
<dbReference type="PANTHER" id="PTHR39418:SF1">
    <property type="entry name" value="DEHYDROGENASE"/>
    <property type="match status" value="1"/>
</dbReference>
<dbReference type="STRING" id="1123350.SAMN02744040_00346"/>
<proteinExistence type="predicted"/>
<dbReference type="Pfam" id="PF02663">
    <property type="entry name" value="FmdE"/>
    <property type="match status" value="1"/>
</dbReference>
<dbReference type="PANTHER" id="PTHR39418">
    <property type="entry name" value="DEHYDROGENASE-RELATED"/>
    <property type="match status" value="1"/>
</dbReference>
<sequence>MKVDLIVETVKLLSWFFYFNILIIGVNNMNQKQWKKCIEFHGHECPGLAIGFKACEAVMEKMNIKFSTDEEIVCVTENDACGVDAIQILTGCTFGKGNLIYKNTGKHAYTFFNRQTGEKIRLILKPFKDEMSREERQNYILNSNAVDLFEFKTPKFDLPDKAKIFNSIICEICKEAAPEHKIRLMNGKKVCIDCFDDYSRGW</sequence>
<keyword evidence="1" id="KW-0479">Metal-binding</keyword>
<dbReference type="Proteomes" id="UP000242520">
    <property type="component" value="Unassembled WGS sequence"/>
</dbReference>
<organism evidence="7 8">
    <name type="scientific">Tepidibacter thalassicus DSM 15285</name>
    <dbReference type="NCBI Taxonomy" id="1123350"/>
    <lineage>
        <taxon>Bacteria</taxon>
        <taxon>Bacillati</taxon>
        <taxon>Bacillota</taxon>
        <taxon>Clostridia</taxon>
        <taxon>Peptostreptococcales</taxon>
        <taxon>Peptostreptococcaceae</taxon>
        <taxon>Tepidibacter</taxon>
    </lineage>
</organism>
<protein>
    <submittedName>
        <fullName evidence="7">Formylmethanofuran dehydrogenase subunit E</fullName>
    </submittedName>
</protein>
<keyword evidence="4" id="KW-0812">Transmembrane</keyword>
<evidence type="ECO:0000259" key="6">
    <source>
        <dbReference type="Pfam" id="PF02663"/>
    </source>
</evidence>
<keyword evidence="2" id="KW-0863">Zinc-finger</keyword>
<evidence type="ECO:0000256" key="1">
    <source>
        <dbReference type="ARBA" id="ARBA00022723"/>
    </source>
</evidence>
<evidence type="ECO:0000313" key="7">
    <source>
        <dbReference type="EMBL" id="SHG95846.1"/>
    </source>
</evidence>
<dbReference type="Pfam" id="PF01258">
    <property type="entry name" value="zf-dskA_traR"/>
    <property type="match status" value="1"/>
</dbReference>
<evidence type="ECO:0000256" key="4">
    <source>
        <dbReference type="SAM" id="Phobius"/>
    </source>
</evidence>
<feature type="domain" description="Formylmethanofuran dehydrogenase subunit E" evidence="6">
    <location>
        <begin position="40"/>
        <end position="134"/>
    </location>
</feature>
<keyword evidence="3" id="KW-0862">Zinc</keyword>
<feature type="transmembrane region" description="Helical" evidence="4">
    <location>
        <begin position="12"/>
        <end position="29"/>
    </location>
</feature>
<name>A0A1M5P203_9FIRM</name>
<dbReference type="SUPFAM" id="SSF143555">
    <property type="entry name" value="FwdE-like"/>
    <property type="match status" value="1"/>
</dbReference>
<dbReference type="GO" id="GO:0008270">
    <property type="term" value="F:zinc ion binding"/>
    <property type="evidence" value="ECO:0007669"/>
    <property type="project" value="UniProtKB-KW"/>
</dbReference>
<dbReference type="Gene3D" id="3.30.1330.130">
    <property type="match status" value="1"/>
</dbReference>
<dbReference type="EMBL" id="FQXH01000005">
    <property type="protein sequence ID" value="SHG95846.1"/>
    <property type="molecule type" value="Genomic_DNA"/>
</dbReference>
<dbReference type="InterPro" id="IPR053194">
    <property type="entry name" value="tRNA_methyltr_O"/>
</dbReference>
<keyword evidence="4" id="KW-1133">Transmembrane helix</keyword>
<gene>
    <name evidence="7" type="ORF">SAMN02744040_00346</name>
</gene>
<evidence type="ECO:0000256" key="3">
    <source>
        <dbReference type="ARBA" id="ARBA00022833"/>
    </source>
</evidence>
<accession>A0A1M5P203</accession>
<keyword evidence="8" id="KW-1185">Reference proteome</keyword>
<dbReference type="PIRSF" id="PIRSF006578">
    <property type="entry name" value="FwdE"/>
    <property type="match status" value="1"/>
</dbReference>
<dbReference type="InterPro" id="IPR000962">
    <property type="entry name" value="Znf_DskA_TraR"/>
</dbReference>
<evidence type="ECO:0000256" key="2">
    <source>
        <dbReference type="ARBA" id="ARBA00022771"/>
    </source>
</evidence>
<dbReference type="AlphaFoldDB" id="A0A1M5P203"/>
<keyword evidence="4" id="KW-0472">Membrane</keyword>
<evidence type="ECO:0000259" key="5">
    <source>
        <dbReference type="Pfam" id="PF01258"/>
    </source>
</evidence>
<evidence type="ECO:0000313" key="8">
    <source>
        <dbReference type="Proteomes" id="UP000242520"/>
    </source>
</evidence>
<dbReference type="InterPro" id="IPR026328">
    <property type="entry name" value="FmdE"/>
</dbReference>
<reference evidence="8" key="1">
    <citation type="submission" date="2016-11" db="EMBL/GenBank/DDBJ databases">
        <authorList>
            <person name="Varghese N."/>
            <person name="Submissions S."/>
        </authorList>
    </citation>
    <scope>NUCLEOTIDE SEQUENCE [LARGE SCALE GENOMIC DNA]</scope>
    <source>
        <strain evidence="8">DSM 15285</strain>
    </source>
</reference>